<keyword evidence="1" id="KW-0732">Signal</keyword>
<reference evidence="3" key="2">
    <citation type="submission" date="2023-01" db="EMBL/GenBank/DDBJ databases">
        <title>Draft genome sequence of Paraferrimonas sedimenticola strain NBRC 101628.</title>
        <authorList>
            <person name="Sun Q."/>
            <person name="Mori K."/>
        </authorList>
    </citation>
    <scope>NUCLEOTIDE SEQUENCE</scope>
    <source>
        <strain evidence="3">NBRC 101628</strain>
    </source>
</reference>
<dbReference type="AlphaFoldDB" id="A0AA37RTT0"/>
<accession>A0AA37RTT0</accession>
<dbReference type="InterPro" id="IPR016596">
    <property type="entry name" value="UCP012335"/>
</dbReference>
<sequence length="150" mass="16311">MFKKIVLGSVIVLSALMTGCASVPMASKDMDVASKQFNPPSDGKAGLYVYRNSFVGQALKKNVFLDGKMIGESANKVYFYQEIDAGKHTLSTESEFGDNAVSFDANPGQNYFFEQYIKMGVFVGGANLKQVEEAEGKAAVRQCRLAKSLL</sequence>
<evidence type="ECO:0000313" key="4">
    <source>
        <dbReference type="Proteomes" id="UP001161422"/>
    </source>
</evidence>
<organism evidence="3 4">
    <name type="scientific">Paraferrimonas sedimenticola</name>
    <dbReference type="NCBI Taxonomy" id="375674"/>
    <lineage>
        <taxon>Bacteria</taxon>
        <taxon>Pseudomonadati</taxon>
        <taxon>Pseudomonadota</taxon>
        <taxon>Gammaproteobacteria</taxon>
        <taxon>Alteromonadales</taxon>
        <taxon>Ferrimonadaceae</taxon>
        <taxon>Paraferrimonas</taxon>
    </lineage>
</organism>
<feature type="domain" description="DUF2846" evidence="2">
    <location>
        <begin position="42"/>
        <end position="126"/>
    </location>
</feature>
<dbReference type="EMBL" id="BSNC01000001">
    <property type="protein sequence ID" value="GLP95151.1"/>
    <property type="molecule type" value="Genomic_DNA"/>
</dbReference>
<protein>
    <recommendedName>
        <fullName evidence="2">DUF2846 domain-containing protein</fullName>
    </recommendedName>
</protein>
<feature type="chain" id="PRO_5041307461" description="DUF2846 domain-containing protein" evidence="1">
    <location>
        <begin position="22"/>
        <end position="150"/>
    </location>
</feature>
<feature type="signal peptide" evidence="1">
    <location>
        <begin position="1"/>
        <end position="21"/>
    </location>
</feature>
<dbReference type="Proteomes" id="UP001161422">
    <property type="component" value="Unassembled WGS sequence"/>
</dbReference>
<gene>
    <name evidence="3" type="ORF">GCM10007895_04570</name>
</gene>
<keyword evidence="4" id="KW-1185">Reference proteome</keyword>
<comment type="caution">
    <text evidence="3">The sequence shown here is derived from an EMBL/GenBank/DDBJ whole genome shotgun (WGS) entry which is preliminary data.</text>
</comment>
<dbReference type="Pfam" id="PF11008">
    <property type="entry name" value="DUF2846"/>
    <property type="match status" value="1"/>
</dbReference>
<dbReference type="InterPro" id="IPR022548">
    <property type="entry name" value="DUF2846"/>
</dbReference>
<dbReference type="PIRSF" id="PIRSF012335">
    <property type="entry name" value="UCP012335"/>
    <property type="match status" value="1"/>
</dbReference>
<evidence type="ECO:0000259" key="2">
    <source>
        <dbReference type="Pfam" id="PF11008"/>
    </source>
</evidence>
<reference evidence="3" key="1">
    <citation type="journal article" date="2014" name="Int. J. Syst. Evol. Microbiol.">
        <title>Complete genome sequence of Corynebacterium casei LMG S-19264T (=DSM 44701T), isolated from a smear-ripened cheese.</title>
        <authorList>
            <consortium name="US DOE Joint Genome Institute (JGI-PGF)"/>
            <person name="Walter F."/>
            <person name="Albersmeier A."/>
            <person name="Kalinowski J."/>
            <person name="Ruckert C."/>
        </authorList>
    </citation>
    <scope>NUCLEOTIDE SEQUENCE</scope>
    <source>
        <strain evidence="3">NBRC 101628</strain>
    </source>
</reference>
<proteinExistence type="predicted"/>
<evidence type="ECO:0000256" key="1">
    <source>
        <dbReference type="SAM" id="SignalP"/>
    </source>
</evidence>
<dbReference type="RefSeq" id="WP_095505829.1">
    <property type="nucleotide sequence ID" value="NZ_BSNC01000001.1"/>
</dbReference>
<dbReference type="PROSITE" id="PS51257">
    <property type="entry name" value="PROKAR_LIPOPROTEIN"/>
    <property type="match status" value="1"/>
</dbReference>
<evidence type="ECO:0000313" key="3">
    <source>
        <dbReference type="EMBL" id="GLP95151.1"/>
    </source>
</evidence>
<name>A0AA37RTT0_9GAMM</name>